<dbReference type="InterPro" id="IPR043128">
    <property type="entry name" value="Rev_trsase/Diguanyl_cyclase"/>
</dbReference>
<dbReference type="Gene3D" id="3.10.10.10">
    <property type="entry name" value="HIV Type 1 Reverse Transcriptase, subunit A, domain 1"/>
    <property type="match status" value="1"/>
</dbReference>
<dbReference type="Pfam" id="PF05380">
    <property type="entry name" value="Peptidase_A17"/>
    <property type="match status" value="1"/>
</dbReference>
<feature type="region of interest" description="Disordered" evidence="1">
    <location>
        <begin position="598"/>
        <end position="659"/>
    </location>
</feature>
<feature type="compositionally biased region" description="Basic and acidic residues" evidence="1">
    <location>
        <begin position="603"/>
        <end position="624"/>
    </location>
</feature>
<dbReference type="Gene3D" id="3.30.420.10">
    <property type="entry name" value="Ribonuclease H-like superfamily/Ribonuclease H"/>
    <property type="match status" value="1"/>
</dbReference>
<dbReference type="InterPro" id="IPR043502">
    <property type="entry name" value="DNA/RNA_pol_sf"/>
</dbReference>
<dbReference type="SUPFAM" id="SSF53098">
    <property type="entry name" value="Ribonuclease H-like"/>
    <property type="match status" value="1"/>
</dbReference>
<dbReference type="Gene3D" id="3.30.70.270">
    <property type="match status" value="1"/>
</dbReference>
<dbReference type="Pfam" id="PF17921">
    <property type="entry name" value="Integrase_H2C2"/>
    <property type="match status" value="1"/>
</dbReference>
<dbReference type="InterPro" id="IPR040676">
    <property type="entry name" value="DUF5641"/>
</dbReference>
<keyword evidence="3" id="KW-1185">Reference proteome</keyword>
<dbReference type="PROSITE" id="PS50994">
    <property type="entry name" value="INTEGRASE"/>
    <property type="match status" value="1"/>
</dbReference>
<dbReference type="InterPro" id="IPR041588">
    <property type="entry name" value="Integrase_H2C2"/>
</dbReference>
<dbReference type="EMBL" id="CACRXK020007190">
    <property type="protein sequence ID" value="CAB4011559.1"/>
    <property type="molecule type" value="Genomic_DNA"/>
</dbReference>
<dbReference type="Pfam" id="PF18701">
    <property type="entry name" value="DUF5641"/>
    <property type="match status" value="1"/>
</dbReference>
<dbReference type="Proteomes" id="UP001152795">
    <property type="component" value="Unassembled WGS sequence"/>
</dbReference>
<name>A0A6S7I3T9_PARCT</name>
<accession>A0A6S7I3T9</accession>
<feature type="compositionally biased region" description="Polar residues" evidence="1">
    <location>
        <begin position="635"/>
        <end position="656"/>
    </location>
</feature>
<dbReference type="InterPro" id="IPR001584">
    <property type="entry name" value="Integrase_cat-core"/>
</dbReference>
<dbReference type="InterPro" id="IPR008042">
    <property type="entry name" value="Retrotrans_Pao"/>
</dbReference>
<dbReference type="GO" id="GO:0003676">
    <property type="term" value="F:nucleic acid binding"/>
    <property type="evidence" value="ECO:0007669"/>
    <property type="project" value="InterPro"/>
</dbReference>
<feature type="region of interest" description="Disordered" evidence="1">
    <location>
        <begin position="1034"/>
        <end position="1054"/>
    </location>
</feature>
<dbReference type="InterPro" id="IPR036397">
    <property type="entry name" value="RNaseH_sf"/>
</dbReference>
<protein>
    <submittedName>
        <fullName evidence="2">Uncharacterized protein LOC111322125</fullName>
    </submittedName>
</protein>
<dbReference type="Gene3D" id="1.10.340.70">
    <property type="match status" value="1"/>
</dbReference>
<gene>
    <name evidence="2" type="ORF">PACLA_8A075953</name>
</gene>
<dbReference type="SUPFAM" id="SSF56672">
    <property type="entry name" value="DNA/RNA polymerases"/>
    <property type="match status" value="1"/>
</dbReference>
<dbReference type="AlphaFoldDB" id="A0A6S7I3T9"/>
<organism evidence="2 3">
    <name type="scientific">Paramuricea clavata</name>
    <name type="common">Red gorgonian</name>
    <name type="synonym">Violescent sea-whip</name>
    <dbReference type="NCBI Taxonomy" id="317549"/>
    <lineage>
        <taxon>Eukaryota</taxon>
        <taxon>Metazoa</taxon>
        <taxon>Cnidaria</taxon>
        <taxon>Anthozoa</taxon>
        <taxon>Octocorallia</taxon>
        <taxon>Malacalcyonacea</taxon>
        <taxon>Plexauridae</taxon>
        <taxon>Paramuricea</taxon>
    </lineage>
</organism>
<proteinExistence type="predicted"/>
<evidence type="ECO:0000313" key="3">
    <source>
        <dbReference type="Proteomes" id="UP001152795"/>
    </source>
</evidence>
<dbReference type="PANTHER" id="PTHR47331">
    <property type="entry name" value="PHD-TYPE DOMAIN-CONTAINING PROTEIN"/>
    <property type="match status" value="1"/>
</dbReference>
<dbReference type="InterPro" id="IPR012337">
    <property type="entry name" value="RNaseH-like_sf"/>
</dbReference>
<sequence>MNCFGWYVLGQLAASNSRIQSVDVGTISVIEDLNILLQQDLIGVKPTELCTYSDSELRENKFVKSLSQSTTLVDGRVQIKMPWKEYGPPRRSNYNIALKRMHSTERSFERKDCTEAVNEEVQKLFSQGFVTKIPPEDVDHTKPEWYLPLQAVFTPNKSTKLRLVFDSSAKGHDNCSLNDHLEKGPNYINELPSVLAAWRWDNVAYSGDVRKMFNQILVHPDDQVYHRFLWRNSPTEEPTVYQWLRLSFGDKPAPDIASNSIKVLAKASQVKEPQAATELLQHVYVDDVGGSCSTVQEAKQVTTGIDTILEHGKFEIKAWHSNRKEIDQTQNERFTDLLGHKWDKELDKFTFKKAEVIRTLESFTKRSCLAILAQLWDPIGLISPVTIKFRIDLQDLWSSGYEWDDVLPEEAQKKWAKNFKIMNHLLTLQFDRKLKPSDAIGPPQIHGFSDAGEQAYGAVIFLRWELEDSSFYCVPVIIKPFVAPVKKKSIPRLELLGCLALSRIYDTCRKILDFANVSEAKKFLWVDSTTVLSWITTPSKEFRPFVSARVAEIQETVGTNDFHYIRSSFNPADGLTRGIKLGQLEEWLTGPLFLTTPEPEWPQFKEDNQKRNVDLSETKRESKPPKKSKNKSTSQVSSTFKEELANSTPEDSTKVSNEPRVQANVATKYEVENPIFSHLLETCSTFSKIRRTLAYVNRFIQNARNVNRQRGSITVEELRNAEKQLFQWTQSHITDNAIAEQLLVEKDEDGLLRVHGRLEDIRTLPKDMRNPILLPRNHPLVYLLLQHMHETNRHCGYQRLMHEARRKFWIIGLRGMAKYLTNKCVVCHKLRKKPLGQIMGQIPSLRVAAGFPPFTNTAIDMFGPFYIRLGRKTLKEAQVIIFTCMTTRAVHLELVSDKSTDTFLLAFRRFASLRGHPSTCWSDCGTNFVGAQSYLDEVMRNWNIPKIQSVLSNEFTCEFKWQWNTPHASHQNGVVESLIKSVRQAMDATCKNQTFTEEQWRTFLAETTYLINNRPLYPSSERVWESPPITANDILIGSHNSPPQPESEEKINPRDLLRSTEDRVNAFWNCWIKYFAPNLLPRNKWFRTREDVKVGDLVLELDNKHRRSQWKMAVIIDTYPGNDNHVRKVRIKAENGEYDRPIHKLCLIATKEELNGEER</sequence>
<reference evidence="2" key="1">
    <citation type="submission" date="2020-04" db="EMBL/GenBank/DDBJ databases">
        <authorList>
            <person name="Alioto T."/>
            <person name="Alioto T."/>
            <person name="Gomez Garrido J."/>
        </authorList>
    </citation>
    <scope>NUCLEOTIDE SEQUENCE</scope>
    <source>
        <strain evidence="2">A484AB</strain>
    </source>
</reference>
<dbReference type="PANTHER" id="PTHR47331:SF1">
    <property type="entry name" value="GAG-LIKE PROTEIN"/>
    <property type="match status" value="1"/>
</dbReference>
<dbReference type="OrthoDB" id="5981923at2759"/>
<dbReference type="GO" id="GO:0015074">
    <property type="term" value="P:DNA integration"/>
    <property type="evidence" value="ECO:0007669"/>
    <property type="project" value="InterPro"/>
</dbReference>
<comment type="caution">
    <text evidence="2">The sequence shown here is derived from an EMBL/GenBank/DDBJ whole genome shotgun (WGS) entry which is preliminary data.</text>
</comment>
<evidence type="ECO:0000313" key="2">
    <source>
        <dbReference type="EMBL" id="CAB4011559.1"/>
    </source>
</evidence>
<evidence type="ECO:0000256" key="1">
    <source>
        <dbReference type="SAM" id="MobiDB-lite"/>
    </source>
</evidence>